<gene>
    <name evidence="7" type="ORF">J4Q44_G00037110</name>
</gene>
<dbReference type="PROSITE" id="PS00478">
    <property type="entry name" value="LIM_DOMAIN_1"/>
    <property type="match status" value="1"/>
</dbReference>
<dbReference type="EMBL" id="JAGTTL010000003">
    <property type="protein sequence ID" value="KAK6324369.1"/>
    <property type="molecule type" value="Genomic_DNA"/>
</dbReference>
<evidence type="ECO:0000256" key="1">
    <source>
        <dbReference type="ARBA" id="ARBA00022723"/>
    </source>
</evidence>
<evidence type="ECO:0000256" key="5">
    <source>
        <dbReference type="SAM" id="MobiDB-lite"/>
    </source>
</evidence>
<dbReference type="PANTHER" id="PTHR15551:SF4">
    <property type="entry name" value="LIM AND CALPONIN HOMOLOGY DOMAINS-CONTAINING PROTEIN 1 ISOFORM X1"/>
    <property type="match status" value="1"/>
</dbReference>
<dbReference type="Pfam" id="PF00412">
    <property type="entry name" value="LIM"/>
    <property type="match status" value="1"/>
</dbReference>
<keyword evidence="3 4" id="KW-0440">LIM domain</keyword>
<feature type="compositionally biased region" description="Pro residues" evidence="5">
    <location>
        <begin position="43"/>
        <end position="58"/>
    </location>
</feature>
<organism evidence="7 8">
    <name type="scientific">Coregonus suidteri</name>
    <dbReference type="NCBI Taxonomy" id="861788"/>
    <lineage>
        <taxon>Eukaryota</taxon>
        <taxon>Metazoa</taxon>
        <taxon>Chordata</taxon>
        <taxon>Craniata</taxon>
        <taxon>Vertebrata</taxon>
        <taxon>Euteleostomi</taxon>
        <taxon>Actinopterygii</taxon>
        <taxon>Neopterygii</taxon>
        <taxon>Teleostei</taxon>
        <taxon>Protacanthopterygii</taxon>
        <taxon>Salmoniformes</taxon>
        <taxon>Salmonidae</taxon>
        <taxon>Coregoninae</taxon>
        <taxon>Coregonus</taxon>
    </lineage>
</organism>
<evidence type="ECO:0000313" key="8">
    <source>
        <dbReference type="Proteomes" id="UP001356427"/>
    </source>
</evidence>
<reference evidence="7 8" key="1">
    <citation type="submission" date="2021-04" db="EMBL/GenBank/DDBJ databases">
        <authorList>
            <person name="De Guttry C."/>
            <person name="Zahm M."/>
            <person name="Klopp C."/>
            <person name="Cabau C."/>
            <person name="Louis A."/>
            <person name="Berthelot C."/>
            <person name="Parey E."/>
            <person name="Roest Crollius H."/>
            <person name="Montfort J."/>
            <person name="Robinson-Rechavi M."/>
            <person name="Bucao C."/>
            <person name="Bouchez O."/>
            <person name="Gislard M."/>
            <person name="Lluch J."/>
            <person name="Milhes M."/>
            <person name="Lampietro C."/>
            <person name="Lopez Roques C."/>
            <person name="Donnadieu C."/>
            <person name="Braasch I."/>
            <person name="Desvignes T."/>
            <person name="Postlethwait J."/>
            <person name="Bobe J."/>
            <person name="Wedekind C."/>
            <person name="Guiguen Y."/>
        </authorList>
    </citation>
    <scope>NUCLEOTIDE SEQUENCE [LARGE SCALE GENOMIC DNA]</scope>
    <source>
        <strain evidence="7">Cs_M1</strain>
        <tissue evidence="7">Blood</tissue>
    </source>
</reference>
<keyword evidence="1 4" id="KW-0479">Metal-binding</keyword>
<dbReference type="Proteomes" id="UP001356427">
    <property type="component" value="Unassembled WGS sequence"/>
</dbReference>
<evidence type="ECO:0000256" key="2">
    <source>
        <dbReference type="ARBA" id="ARBA00022833"/>
    </source>
</evidence>
<evidence type="ECO:0000259" key="6">
    <source>
        <dbReference type="PROSITE" id="PS50023"/>
    </source>
</evidence>
<proteinExistence type="predicted"/>
<feature type="domain" description="LIM zinc-binding" evidence="6">
    <location>
        <begin position="66"/>
        <end position="132"/>
    </location>
</feature>
<dbReference type="PANTHER" id="PTHR15551">
    <property type="entry name" value="LIM DOMAIN ONLY 7"/>
    <property type="match status" value="1"/>
</dbReference>
<dbReference type="GO" id="GO:0032034">
    <property type="term" value="F:myosin II head/neck binding"/>
    <property type="evidence" value="ECO:0007669"/>
    <property type="project" value="TreeGrafter"/>
</dbReference>
<dbReference type="GO" id="GO:0051496">
    <property type="term" value="P:positive regulation of stress fiber assembly"/>
    <property type="evidence" value="ECO:0007669"/>
    <property type="project" value="TreeGrafter"/>
</dbReference>
<name>A0AAN8M820_9TELE</name>
<evidence type="ECO:0000256" key="3">
    <source>
        <dbReference type="ARBA" id="ARBA00023038"/>
    </source>
</evidence>
<accession>A0AAN8M820</accession>
<dbReference type="InterPro" id="IPR001781">
    <property type="entry name" value="Znf_LIM"/>
</dbReference>
<dbReference type="PROSITE" id="PS50023">
    <property type="entry name" value="LIM_DOMAIN_2"/>
    <property type="match status" value="1"/>
</dbReference>
<dbReference type="CDD" id="cd08368">
    <property type="entry name" value="LIM"/>
    <property type="match status" value="1"/>
</dbReference>
<dbReference type="GO" id="GO:0046872">
    <property type="term" value="F:metal ion binding"/>
    <property type="evidence" value="ECO:0007669"/>
    <property type="project" value="UniProtKB-KW"/>
</dbReference>
<dbReference type="GO" id="GO:0051893">
    <property type="term" value="P:regulation of focal adhesion assembly"/>
    <property type="evidence" value="ECO:0007669"/>
    <property type="project" value="TreeGrafter"/>
</dbReference>
<protein>
    <recommendedName>
        <fullName evidence="6">LIM zinc-binding domain-containing protein</fullName>
    </recommendedName>
</protein>
<dbReference type="Gene3D" id="2.10.110.10">
    <property type="entry name" value="Cysteine Rich Protein"/>
    <property type="match status" value="1"/>
</dbReference>
<evidence type="ECO:0000313" key="7">
    <source>
        <dbReference type="EMBL" id="KAK6324369.1"/>
    </source>
</evidence>
<keyword evidence="8" id="KW-1185">Reference proteome</keyword>
<keyword evidence="2 4" id="KW-0862">Zinc</keyword>
<feature type="region of interest" description="Disordered" evidence="5">
    <location>
        <begin position="31"/>
        <end position="61"/>
    </location>
</feature>
<dbReference type="GO" id="GO:0001725">
    <property type="term" value="C:stress fiber"/>
    <property type="evidence" value="ECO:0007669"/>
    <property type="project" value="TreeGrafter"/>
</dbReference>
<sequence>MPYPNYSLYRMHHGTVSPPGVRRRLWTATSPSVVKRSGSYDGPHPPSSSPSSPQPPSPSRCVSGKRQCSGCNQALGKGTAMNIDKLGLYFHLTCFKCGVCKGQLGDTSSGTDIRIGNGLLSCHDCYVTSHAAGQPTTL</sequence>
<comment type="caution">
    <text evidence="7">The sequence shown here is derived from an EMBL/GenBank/DDBJ whole genome shotgun (WGS) entry which is preliminary data.</text>
</comment>
<dbReference type="SMART" id="SM00132">
    <property type="entry name" value="LIM"/>
    <property type="match status" value="1"/>
</dbReference>
<evidence type="ECO:0000256" key="4">
    <source>
        <dbReference type="PROSITE-ProRule" id="PRU00125"/>
    </source>
</evidence>
<dbReference type="AlphaFoldDB" id="A0AAN8M820"/>